<dbReference type="Gene3D" id="3.30.360.10">
    <property type="entry name" value="Dihydrodipicolinate Reductase, domain 2"/>
    <property type="match status" value="1"/>
</dbReference>
<dbReference type="Gene3D" id="3.40.50.720">
    <property type="entry name" value="NAD(P)-binding Rossmann-like Domain"/>
    <property type="match status" value="1"/>
</dbReference>
<dbReference type="PANTHER" id="PTHR43708:SF5">
    <property type="entry name" value="CONSERVED EXPRESSED OXIDOREDUCTASE (EUROFUNG)-RELATED"/>
    <property type="match status" value="1"/>
</dbReference>
<dbReference type="EMBL" id="BAABIQ010000043">
    <property type="protein sequence ID" value="GAA4803380.1"/>
    <property type="molecule type" value="Genomic_DNA"/>
</dbReference>
<feature type="domain" description="Gfo/Idh/MocA-like oxidoreductase N-terminal" evidence="3">
    <location>
        <begin position="7"/>
        <end position="119"/>
    </location>
</feature>
<keyword evidence="6" id="KW-1185">Reference proteome</keyword>
<name>A0ABP9C5P2_9SPHI</name>
<evidence type="ECO:0000259" key="3">
    <source>
        <dbReference type="Pfam" id="PF01408"/>
    </source>
</evidence>
<comment type="caution">
    <text evidence="5">The sequence shown here is derived from an EMBL/GenBank/DDBJ whole genome shotgun (WGS) entry which is preliminary data.</text>
</comment>
<evidence type="ECO:0000256" key="1">
    <source>
        <dbReference type="ARBA" id="ARBA00010928"/>
    </source>
</evidence>
<evidence type="ECO:0000256" key="2">
    <source>
        <dbReference type="ARBA" id="ARBA00023002"/>
    </source>
</evidence>
<dbReference type="InterPro" id="IPR051317">
    <property type="entry name" value="Gfo/Idh/MocA_oxidoreduct"/>
</dbReference>
<reference evidence="6" key="1">
    <citation type="journal article" date="2019" name="Int. J. Syst. Evol. Microbiol.">
        <title>The Global Catalogue of Microorganisms (GCM) 10K type strain sequencing project: providing services to taxonomists for standard genome sequencing and annotation.</title>
        <authorList>
            <consortium name="The Broad Institute Genomics Platform"/>
            <consortium name="The Broad Institute Genome Sequencing Center for Infectious Disease"/>
            <person name="Wu L."/>
            <person name="Ma J."/>
        </authorList>
    </citation>
    <scope>NUCLEOTIDE SEQUENCE [LARGE SCALE GENOMIC DNA]</scope>
    <source>
        <strain evidence="6">JCM 18200</strain>
    </source>
</reference>
<protein>
    <submittedName>
        <fullName evidence="5">Gfo/Idh/MocA family oxidoreductase</fullName>
    </submittedName>
</protein>
<dbReference type="InterPro" id="IPR004104">
    <property type="entry name" value="Gfo/Idh/MocA-like_OxRdtase_C"/>
</dbReference>
<dbReference type="SUPFAM" id="SSF51735">
    <property type="entry name" value="NAD(P)-binding Rossmann-fold domains"/>
    <property type="match status" value="1"/>
</dbReference>
<evidence type="ECO:0000313" key="6">
    <source>
        <dbReference type="Proteomes" id="UP001501411"/>
    </source>
</evidence>
<sequence>MRTIKTALLSYGMSGSVFHAPFIDLHAGFELAGSWERSKKLIQQDYPTVTSYPSLEAILADDTLELVIVNTPTGTHYDFTKKALLAGKHAVVEKAFTITAAEAEELSHLAKEKGLKLAVFQNRRWDSDFKTVKKVIETACLGELVEITFSYEAYLPQLNTKAHLEEPSPAAGLIRDRGPHMIDQALCLFGYPQAVFADLAIMRTDSRVNDYFEVILYYNDKRVRLKGGFLAREMAPSYIVHGKKGSFLKSRADQQEDRLLRGEKPNASDWCAEPESEWGLLKTEKDGTLIKTFIPSEKGNYLDFYEGVYQAIVHDQPEPVTADEGAQTMKIIEAAIESAKEGKVITL</sequence>
<dbReference type="InterPro" id="IPR036291">
    <property type="entry name" value="NAD(P)-bd_dom_sf"/>
</dbReference>
<dbReference type="PANTHER" id="PTHR43708">
    <property type="entry name" value="CONSERVED EXPRESSED OXIDOREDUCTASE (EUROFUNG)"/>
    <property type="match status" value="1"/>
</dbReference>
<dbReference type="Pfam" id="PF01408">
    <property type="entry name" value="GFO_IDH_MocA"/>
    <property type="match status" value="1"/>
</dbReference>
<dbReference type="Proteomes" id="UP001501411">
    <property type="component" value="Unassembled WGS sequence"/>
</dbReference>
<dbReference type="RefSeq" id="WP_345233878.1">
    <property type="nucleotide sequence ID" value="NZ_BAABIQ010000043.1"/>
</dbReference>
<keyword evidence="2" id="KW-0560">Oxidoreductase</keyword>
<proteinExistence type="inferred from homology"/>
<evidence type="ECO:0000313" key="5">
    <source>
        <dbReference type="EMBL" id="GAA4803380.1"/>
    </source>
</evidence>
<feature type="domain" description="Gfo/Idh/MocA-like oxidoreductase C-terminal" evidence="4">
    <location>
        <begin position="133"/>
        <end position="347"/>
    </location>
</feature>
<dbReference type="Pfam" id="PF02894">
    <property type="entry name" value="GFO_IDH_MocA_C"/>
    <property type="match status" value="1"/>
</dbReference>
<gene>
    <name evidence="5" type="ORF">GCM10023231_35480</name>
</gene>
<accession>A0ABP9C5P2</accession>
<evidence type="ECO:0000259" key="4">
    <source>
        <dbReference type="Pfam" id="PF02894"/>
    </source>
</evidence>
<comment type="similarity">
    <text evidence="1">Belongs to the Gfo/Idh/MocA family.</text>
</comment>
<organism evidence="5 6">
    <name type="scientific">Olivibacter ginsenosidimutans</name>
    <dbReference type="NCBI Taxonomy" id="1176537"/>
    <lineage>
        <taxon>Bacteria</taxon>
        <taxon>Pseudomonadati</taxon>
        <taxon>Bacteroidota</taxon>
        <taxon>Sphingobacteriia</taxon>
        <taxon>Sphingobacteriales</taxon>
        <taxon>Sphingobacteriaceae</taxon>
        <taxon>Olivibacter</taxon>
    </lineage>
</organism>
<dbReference type="InterPro" id="IPR000683">
    <property type="entry name" value="Gfo/Idh/MocA-like_OxRdtase_N"/>
</dbReference>